<keyword evidence="2" id="KW-1185">Reference proteome</keyword>
<evidence type="ECO:0000313" key="2">
    <source>
        <dbReference type="Proteomes" id="UP001236569"/>
    </source>
</evidence>
<comment type="caution">
    <text evidence="1">The sequence shown here is derived from an EMBL/GenBank/DDBJ whole genome shotgun (WGS) entry which is preliminary data.</text>
</comment>
<reference evidence="1 2" key="1">
    <citation type="submission" date="2023-05" db="EMBL/GenBank/DDBJ databases">
        <title>Novel species of genus Flectobacillus isolated from stream in China.</title>
        <authorList>
            <person name="Lu H."/>
        </authorList>
    </citation>
    <scope>NUCLEOTIDE SEQUENCE [LARGE SCALE GENOMIC DNA]</scope>
    <source>
        <strain evidence="1 2">DC10W</strain>
    </source>
</reference>
<name>A0ABT6YHE5_9BACT</name>
<proteinExistence type="predicted"/>
<organism evidence="1 2">
    <name type="scientific">Flectobacillus longus</name>
    <dbReference type="NCBI Taxonomy" id="2984207"/>
    <lineage>
        <taxon>Bacteria</taxon>
        <taxon>Pseudomonadati</taxon>
        <taxon>Bacteroidota</taxon>
        <taxon>Cytophagia</taxon>
        <taxon>Cytophagales</taxon>
        <taxon>Flectobacillaceae</taxon>
        <taxon>Flectobacillus</taxon>
    </lineage>
</organism>
<dbReference type="EMBL" id="JASHID010000001">
    <property type="protein sequence ID" value="MDI9863009.1"/>
    <property type="molecule type" value="Genomic_DNA"/>
</dbReference>
<dbReference type="Proteomes" id="UP001236569">
    <property type="component" value="Unassembled WGS sequence"/>
</dbReference>
<sequence>MEELEKLFETELNEIQDAAVLYFQRFIKERGLVLTNELHEQFKKSVIVVASELYAEVKISFHHYGRFLDLKTMQFRGGKPDPEGALIEGLKKFIAFKGLSDFNGIPGYYGAKRMPITSVAINRLAYAMAYNRVNRGTVRRRGDGWYNKGRSMFVRDVRRKMQSSIAELILNETIKILNSSY</sequence>
<protein>
    <submittedName>
        <fullName evidence="1">Uncharacterized protein</fullName>
    </submittedName>
</protein>
<accession>A0ABT6YHE5</accession>
<dbReference type="RefSeq" id="WP_283368356.1">
    <property type="nucleotide sequence ID" value="NZ_JASHID010000001.1"/>
</dbReference>
<evidence type="ECO:0000313" key="1">
    <source>
        <dbReference type="EMBL" id="MDI9863009.1"/>
    </source>
</evidence>
<gene>
    <name evidence="1" type="ORF">QM480_01630</name>
</gene>